<dbReference type="PANTHER" id="PTHR33593:SF16">
    <property type="entry name" value="OS08G0110600 PROTEIN"/>
    <property type="match status" value="1"/>
</dbReference>
<name>A0A061FJ71_THECC</name>
<sequence length="215" mass="23450">MEWSPQDAMKAYLHTLHLVRDPNPAETTGVVEPQCLEFISALAAGKRAKLIVEITTQGVTPLTVALGVAAKQSGGQLICILVDDDGDDHRHVDVGSMTTGLDHVIKLVRGISPCEMLMQLNNVDFAVIDCKFHGYLKLFREVDVNPSASTVIVHNLHRTKAGVSFAQIVKRTKGVESVTLPIGEGIELTRIGLGSSSTVKRGWSRHNRFLVTFEN</sequence>
<dbReference type="InterPro" id="IPR029063">
    <property type="entry name" value="SAM-dependent_MTases_sf"/>
</dbReference>
<dbReference type="AlphaFoldDB" id="A0A061FJ71"/>
<accession>A0A061FJ71</accession>
<dbReference type="InParanoid" id="A0A061FJ71"/>
<dbReference type="PANTHER" id="PTHR33593">
    <property type="entry name" value="DUF1442 FAMILY PROTEIN"/>
    <property type="match status" value="1"/>
</dbReference>
<dbReference type="HOGENOM" id="CLU_075925_0_0_1"/>
<keyword evidence="2" id="KW-1185">Reference proteome</keyword>
<protein>
    <submittedName>
        <fullName evidence="1">Uncharacterized protein</fullName>
    </submittedName>
</protein>
<dbReference type="InterPro" id="IPR009902">
    <property type="entry name" value="DUF1442"/>
</dbReference>
<dbReference type="Gramene" id="EOY17121">
    <property type="protein sequence ID" value="EOY17121"/>
    <property type="gene ID" value="TCM_036289"/>
</dbReference>
<dbReference type="Pfam" id="PF07279">
    <property type="entry name" value="DUF1442"/>
    <property type="match status" value="1"/>
</dbReference>
<dbReference type="eggNOG" id="ENOG502RZZW">
    <property type="taxonomic scope" value="Eukaryota"/>
</dbReference>
<gene>
    <name evidence="1" type="ORF">TCM_036289</name>
</gene>
<reference evidence="1 2" key="1">
    <citation type="journal article" date="2013" name="Genome Biol.">
        <title>The genome sequence of the most widely cultivated cacao type and its use to identify candidate genes regulating pod color.</title>
        <authorList>
            <person name="Motamayor J.C."/>
            <person name="Mockaitis K."/>
            <person name="Schmutz J."/>
            <person name="Haiminen N."/>
            <person name="Iii D.L."/>
            <person name="Cornejo O."/>
            <person name="Findley S.D."/>
            <person name="Zheng P."/>
            <person name="Utro F."/>
            <person name="Royaert S."/>
            <person name="Saski C."/>
            <person name="Jenkins J."/>
            <person name="Podicheti R."/>
            <person name="Zhao M."/>
            <person name="Scheffler B.E."/>
            <person name="Stack J.C."/>
            <person name="Feltus F.A."/>
            <person name="Mustiga G.M."/>
            <person name="Amores F."/>
            <person name="Phillips W."/>
            <person name="Marelli J.P."/>
            <person name="May G.D."/>
            <person name="Shapiro H."/>
            <person name="Ma J."/>
            <person name="Bustamante C.D."/>
            <person name="Schnell R.J."/>
            <person name="Main D."/>
            <person name="Gilbert D."/>
            <person name="Parida L."/>
            <person name="Kuhn D.N."/>
        </authorList>
    </citation>
    <scope>NUCLEOTIDE SEQUENCE [LARGE SCALE GENOMIC DNA]</scope>
    <source>
        <strain evidence="2">cv. Matina 1-6</strain>
    </source>
</reference>
<evidence type="ECO:0000313" key="2">
    <source>
        <dbReference type="Proteomes" id="UP000026915"/>
    </source>
</evidence>
<dbReference type="OMA" id="MVMEPRS"/>
<dbReference type="EMBL" id="CM001886">
    <property type="protein sequence ID" value="EOY17121.1"/>
    <property type="molecule type" value="Genomic_DNA"/>
</dbReference>
<organism evidence="1 2">
    <name type="scientific">Theobroma cacao</name>
    <name type="common">Cacao</name>
    <name type="synonym">Cocoa</name>
    <dbReference type="NCBI Taxonomy" id="3641"/>
    <lineage>
        <taxon>Eukaryota</taxon>
        <taxon>Viridiplantae</taxon>
        <taxon>Streptophyta</taxon>
        <taxon>Embryophyta</taxon>
        <taxon>Tracheophyta</taxon>
        <taxon>Spermatophyta</taxon>
        <taxon>Magnoliopsida</taxon>
        <taxon>eudicotyledons</taxon>
        <taxon>Gunneridae</taxon>
        <taxon>Pentapetalae</taxon>
        <taxon>rosids</taxon>
        <taxon>malvids</taxon>
        <taxon>Malvales</taxon>
        <taxon>Malvaceae</taxon>
        <taxon>Byttnerioideae</taxon>
        <taxon>Theobroma</taxon>
    </lineage>
</organism>
<proteinExistence type="predicted"/>
<evidence type="ECO:0000313" key="1">
    <source>
        <dbReference type="EMBL" id="EOY17121.1"/>
    </source>
</evidence>
<dbReference type="Proteomes" id="UP000026915">
    <property type="component" value="Chromosome 8"/>
</dbReference>
<dbReference type="Gene3D" id="3.40.50.150">
    <property type="entry name" value="Vaccinia Virus protein VP39"/>
    <property type="match status" value="1"/>
</dbReference>